<dbReference type="InterPro" id="IPR021365">
    <property type="entry name" value="DUF2891"/>
</dbReference>
<dbReference type="OrthoDB" id="9779797at2"/>
<evidence type="ECO:0000313" key="1">
    <source>
        <dbReference type="EMBL" id="GGI02831.1"/>
    </source>
</evidence>
<reference evidence="1" key="2">
    <citation type="submission" date="2020-09" db="EMBL/GenBank/DDBJ databases">
        <authorList>
            <person name="Sun Q."/>
            <person name="Zhou Y."/>
        </authorList>
    </citation>
    <scope>NUCLEOTIDE SEQUENCE</scope>
    <source>
        <strain evidence="1">CGMCC 1.14988</strain>
    </source>
</reference>
<evidence type="ECO:0000313" key="2">
    <source>
        <dbReference type="Proteomes" id="UP000650511"/>
    </source>
</evidence>
<protein>
    <recommendedName>
        <fullName evidence="3">DUF2891 domain-containing protein</fullName>
    </recommendedName>
</protein>
<keyword evidence="2" id="KW-1185">Reference proteome</keyword>
<dbReference type="Proteomes" id="UP000650511">
    <property type="component" value="Unassembled WGS sequence"/>
</dbReference>
<dbReference type="AlphaFoldDB" id="A0A8J3A7J8"/>
<dbReference type="Pfam" id="PF11199">
    <property type="entry name" value="DUF2891"/>
    <property type="match status" value="1"/>
</dbReference>
<evidence type="ECO:0008006" key="3">
    <source>
        <dbReference type="Google" id="ProtNLM"/>
    </source>
</evidence>
<reference evidence="1" key="1">
    <citation type="journal article" date="2014" name="Int. J. Syst. Evol. Microbiol.">
        <title>Complete genome sequence of Corynebacterium casei LMG S-19264T (=DSM 44701T), isolated from a smear-ripened cheese.</title>
        <authorList>
            <consortium name="US DOE Joint Genome Institute (JGI-PGF)"/>
            <person name="Walter F."/>
            <person name="Albersmeier A."/>
            <person name="Kalinowski J."/>
            <person name="Ruckert C."/>
        </authorList>
    </citation>
    <scope>NUCLEOTIDE SEQUENCE</scope>
    <source>
        <strain evidence="1">CGMCC 1.14988</strain>
    </source>
</reference>
<dbReference type="EMBL" id="BMHA01000001">
    <property type="protein sequence ID" value="GGI02831.1"/>
    <property type="molecule type" value="Genomic_DNA"/>
</dbReference>
<comment type="caution">
    <text evidence="1">The sequence shown here is derived from an EMBL/GenBank/DDBJ whole genome shotgun (WGS) entry which is preliminary data.</text>
</comment>
<name>A0A8J3A7J8_9ACTN</name>
<dbReference type="RefSeq" id="WP_130648215.1">
    <property type="nucleotide sequence ID" value="NZ_BMHA01000001.1"/>
</dbReference>
<proteinExistence type="predicted"/>
<gene>
    <name evidence="1" type="ORF">GCM10011354_01690</name>
</gene>
<accession>A0A8J3A7J8</accession>
<sequence length="344" mass="37223">MTDTPPLDAATAGRYARAGLANVAREYPNHPMHLLLGPDDVGATPSALHPLFFGSYDWHSSVHQHWMLVRLLRRFPELDEGPAVRDWFTTRCTPEAVATEAAYLGDPARRGWERPYGWAWLLTLAAELHVAARDDALRGIADELAGWAATLTPLVEVVRGRCVDWLATTTYPQRSGTHANSAFACGLLHDAAAATGDAAVTAAVGEAALRWYGRDAGYLAAFEPSANDFLSPALVEADLLRRILGPAEFAGWFHRFLPDPSPLAEPAVVSDRTDPQTVHLDGLNLSRAWCWSAIADALPAGDPVVDLAADAAARHRDAALPAVLGGDYVGEHWLPTFAVYLLDR</sequence>
<organism evidence="1 2">
    <name type="scientific">Egicoccus halophilus</name>
    <dbReference type="NCBI Taxonomy" id="1670830"/>
    <lineage>
        <taxon>Bacteria</taxon>
        <taxon>Bacillati</taxon>
        <taxon>Actinomycetota</taxon>
        <taxon>Nitriliruptoria</taxon>
        <taxon>Egicoccales</taxon>
        <taxon>Egicoccaceae</taxon>
        <taxon>Egicoccus</taxon>
    </lineage>
</organism>